<proteinExistence type="predicted"/>
<protein>
    <recommendedName>
        <fullName evidence="3">Transposase</fullName>
    </recommendedName>
</protein>
<keyword evidence="2" id="KW-1185">Reference proteome</keyword>
<accession>A0A1X1T2X4</accession>
<organism evidence="1 2">
    <name type="scientific">Mycolicibacterium doricum</name>
    <dbReference type="NCBI Taxonomy" id="126673"/>
    <lineage>
        <taxon>Bacteria</taxon>
        <taxon>Bacillati</taxon>
        <taxon>Actinomycetota</taxon>
        <taxon>Actinomycetes</taxon>
        <taxon>Mycobacteriales</taxon>
        <taxon>Mycobacteriaceae</taxon>
        <taxon>Mycolicibacterium</taxon>
    </lineage>
</organism>
<comment type="caution">
    <text evidence="1">The sequence shown here is derived from an EMBL/GenBank/DDBJ whole genome shotgun (WGS) entry which is preliminary data.</text>
</comment>
<evidence type="ECO:0008006" key="3">
    <source>
        <dbReference type="Google" id="ProtNLM"/>
    </source>
</evidence>
<reference evidence="1 2" key="1">
    <citation type="submission" date="2016-01" db="EMBL/GenBank/DDBJ databases">
        <title>The new phylogeny of the genus Mycobacterium.</title>
        <authorList>
            <person name="Tarcisio F."/>
            <person name="Conor M."/>
            <person name="Antonella G."/>
            <person name="Elisabetta G."/>
            <person name="Giulia F.S."/>
            <person name="Sara T."/>
            <person name="Anna F."/>
            <person name="Clotilde B."/>
            <person name="Roberto B."/>
            <person name="Veronica D.S."/>
            <person name="Fabio R."/>
            <person name="Monica P."/>
            <person name="Olivier J."/>
            <person name="Enrico T."/>
            <person name="Nicola S."/>
        </authorList>
    </citation>
    <scope>NUCLEOTIDE SEQUENCE [LARGE SCALE GENOMIC DNA]</scope>
    <source>
        <strain evidence="1 2">DSM 44339</strain>
    </source>
</reference>
<dbReference type="EMBL" id="LQOS01000040">
    <property type="protein sequence ID" value="ORV38649.1"/>
    <property type="molecule type" value="Genomic_DNA"/>
</dbReference>
<gene>
    <name evidence="1" type="ORF">AWC01_13895</name>
</gene>
<dbReference type="Proteomes" id="UP000193564">
    <property type="component" value="Unassembled WGS sequence"/>
</dbReference>
<dbReference type="AlphaFoldDB" id="A0A1X1T2X4"/>
<evidence type="ECO:0000313" key="1">
    <source>
        <dbReference type="EMBL" id="ORV38649.1"/>
    </source>
</evidence>
<sequence>MDADLDALATALYVITDDLLRQHPERVPPRPKVGFVPQITDAELLTPAVMQALLGFTSERHWLRHARCHLLTMFPVQATTLHHRPGRRACQASMARPRSGSTGLVKAVPVLWVGMSSRQTAASDRSTAGGQFD</sequence>
<name>A0A1X1T2X4_9MYCO</name>
<evidence type="ECO:0000313" key="2">
    <source>
        <dbReference type="Proteomes" id="UP000193564"/>
    </source>
</evidence>